<name>A0A8B8IN72_VANTA</name>
<evidence type="ECO:0000256" key="8">
    <source>
        <dbReference type="SAM" id="SignalP"/>
    </source>
</evidence>
<dbReference type="InterPro" id="IPR024711">
    <property type="entry name" value="Catalase_clade1/3"/>
</dbReference>
<feature type="binding site" description="axial binding residue" evidence="7">
    <location>
        <position position="381"/>
    </location>
    <ligand>
        <name>heme</name>
        <dbReference type="ChEBI" id="CHEBI:30413"/>
    </ligand>
    <ligandPart>
        <name>Fe</name>
        <dbReference type="ChEBI" id="CHEBI:18248"/>
    </ligandPart>
</feature>
<evidence type="ECO:0000256" key="5">
    <source>
        <dbReference type="ARBA" id="ARBA00023002"/>
    </source>
</evidence>
<dbReference type="Gene3D" id="2.40.180.10">
    <property type="entry name" value="Catalase core domain"/>
    <property type="match status" value="1"/>
</dbReference>
<evidence type="ECO:0000313" key="10">
    <source>
        <dbReference type="Proteomes" id="UP001652626"/>
    </source>
</evidence>
<keyword evidence="10" id="KW-1185">Reference proteome</keyword>
<dbReference type="InterPro" id="IPR011614">
    <property type="entry name" value="Catalase_core"/>
</dbReference>
<keyword evidence="2" id="KW-0575">Peroxidase</keyword>
<dbReference type="GO" id="GO:0005777">
    <property type="term" value="C:peroxisome"/>
    <property type="evidence" value="ECO:0007669"/>
    <property type="project" value="TreeGrafter"/>
</dbReference>
<dbReference type="PANTHER" id="PTHR11465">
    <property type="entry name" value="CATALASE"/>
    <property type="match status" value="1"/>
</dbReference>
<dbReference type="RefSeq" id="XP_026498559.2">
    <property type="nucleotide sequence ID" value="XM_026642774.2"/>
</dbReference>
<gene>
    <name evidence="11" type="primary">LOC113402496</name>
</gene>
<evidence type="ECO:0000256" key="6">
    <source>
        <dbReference type="ARBA" id="ARBA00023004"/>
    </source>
</evidence>
<protein>
    <submittedName>
        <fullName evidence="11">Catalase-like</fullName>
    </submittedName>
</protein>
<dbReference type="AlphaFoldDB" id="A0A8B8IN72"/>
<dbReference type="PIRSF" id="PIRSF038928">
    <property type="entry name" value="Catalase_clade1-3"/>
    <property type="match status" value="1"/>
</dbReference>
<evidence type="ECO:0000256" key="3">
    <source>
        <dbReference type="ARBA" id="ARBA00022617"/>
    </source>
</evidence>
<dbReference type="InterPro" id="IPR018028">
    <property type="entry name" value="Catalase"/>
</dbReference>
<evidence type="ECO:0000256" key="7">
    <source>
        <dbReference type="PIRSR" id="PIRSR038928-2"/>
    </source>
</evidence>
<dbReference type="GO" id="GO:0046872">
    <property type="term" value="F:metal ion binding"/>
    <property type="evidence" value="ECO:0007669"/>
    <property type="project" value="UniProtKB-KW"/>
</dbReference>
<dbReference type="OMA" id="LGANHAN"/>
<keyword evidence="3 7" id="KW-0349">Heme</keyword>
<proteinExistence type="inferred from homology"/>
<dbReference type="InterPro" id="IPR020835">
    <property type="entry name" value="Catalase_sf"/>
</dbReference>
<feature type="chain" id="PRO_5046373490" evidence="8">
    <location>
        <begin position="22"/>
        <end position="547"/>
    </location>
</feature>
<dbReference type="GO" id="GO:0004096">
    <property type="term" value="F:catalase activity"/>
    <property type="evidence" value="ECO:0007669"/>
    <property type="project" value="InterPro"/>
</dbReference>
<feature type="domain" description="Catalase core" evidence="9">
    <location>
        <begin position="55"/>
        <end position="434"/>
    </location>
</feature>
<evidence type="ECO:0000259" key="9">
    <source>
        <dbReference type="SMART" id="SM01060"/>
    </source>
</evidence>
<dbReference type="GO" id="GO:0020037">
    <property type="term" value="F:heme binding"/>
    <property type="evidence" value="ECO:0007669"/>
    <property type="project" value="InterPro"/>
</dbReference>
<dbReference type="PRINTS" id="PR00067">
    <property type="entry name" value="CATALASE"/>
</dbReference>
<evidence type="ECO:0000256" key="2">
    <source>
        <dbReference type="ARBA" id="ARBA00022559"/>
    </source>
</evidence>
<dbReference type="Pfam" id="PF00199">
    <property type="entry name" value="Catalase"/>
    <property type="match status" value="1"/>
</dbReference>
<accession>A0A8B8IN72</accession>
<dbReference type="GO" id="GO:0042744">
    <property type="term" value="P:hydrogen peroxide catabolic process"/>
    <property type="evidence" value="ECO:0007669"/>
    <property type="project" value="TreeGrafter"/>
</dbReference>
<dbReference type="SUPFAM" id="SSF56634">
    <property type="entry name" value="Heme-dependent catalase-like"/>
    <property type="match status" value="1"/>
</dbReference>
<keyword evidence="5" id="KW-0560">Oxidoreductase</keyword>
<comment type="cofactor">
    <cofactor evidence="7">
        <name>heme</name>
        <dbReference type="ChEBI" id="CHEBI:30413"/>
    </cofactor>
</comment>
<keyword evidence="4 7" id="KW-0479">Metal-binding</keyword>
<evidence type="ECO:0000256" key="4">
    <source>
        <dbReference type="ARBA" id="ARBA00022723"/>
    </source>
</evidence>
<dbReference type="SMART" id="SM01060">
    <property type="entry name" value="Catalase"/>
    <property type="match status" value="1"/>
</dbReference>
<feature type="signal peptide" evidence="8">
    <location>
        <begin position="1"/>
        <end position="21"/>
    </location>
</feature>
<reference evidence="11" key="1">
    <citation type="submission" date="2025-08" db="UniProtKB">
        <authorList>
            <consortium name="RefSeq"/>
        </authorList>
    </citation>
    <scope>IDENTIFICATION</scope>
    <source>
        <tissue evidence="11">Whole body</tissue>
    </source>
</reference>
<evidence type="ECO:0000256" key="1">
    <source>
        <dbReference type="ARBA" id="ARBA00005329"/>
    </source>
</evidence>
<dbReference type="PROSITE" id="PS51402">
    <property type="entry name" value="CATALASE_3"/>
    <property type="match status" value="1"/>
</dbReference>
<dbReference type="OrthoDB" id="6880011at2759"/>
<comment type="similarity">
    <text evidence="1">Belongs to the catalase family.</text>
</comment>
<keyword evidence="6 7" id="KW-0408">Iron</keyword>
<dbReference type="GeneID" id="113402496"/>
<keyword evidence="8" id="KW-0732">Signal</keyword>
<dbReference type="Proteomes" id="UP001652626">
    <property type="component" value="Chromosome 11"/>
</dbReference>
<dbReference type="PANTHER" id="PTHR11465:SF9">
    <property type="entry name" value="CATALASE"/>
    <property type="match status" value="1"/>
</dbReference>
<evidence type="ECO:0000313" key="11">
    <source>
        <dbReference type="RefSeq" id="XP_026498559.2"/>
    </source>
</evidence>
<dbReference type="GO" id="GO:0042542">
    <property type="term" value="P:response to hydrogen peroxide"/>
    <property type="evidence" value="ECO:0007669"/>
    <property type="project" value="TreeGrafter"/>
</dbReference>
<dbReference type="GO" id="GO:0005739">
    <property type="term" value="C:mitochondrion"/>
    <property type="evidence" value="ECO:0007669"/>
    <property type="project" value="TreeGrafter"/>
</dbReference>
<sequence>MKSSIILHWLLIVIGSKYVRTIDYELYEYFNRTDPATRQLCDFEEQHPIPIGILTTSSGKPVDIRETISLNSDAFSNQYHIDLLTHANAERIPERVVHAKGTAAFGYFEVTNDVSQYIKSDVFNGIGKITPTAVRFSTVNQNLGGNDLARETKGMAVKFYTKEGNLDFVALNFPVFFFKDPVKFPFFFHALKRNPKTNLFDLSMRWDFCTKNPESIHAFLWLYSDYGIPNGYTKMDAFLIHTYEINNKYGDKYFVKFNFRTEQGVENLPSDEAEAIAARDPDYFNRNLYNAIENKMYPAWTLEMDVMSFVDIRNIDYNPFEITRLWKMGTYHTITIGRLVLDRNPDNFFRVSEMSAFNPGNLVPGIPGPMDNLFKSRRSSYRDTQVYRLGVNHNRIEVNTPLYWKVYDRDGKPPVRDNMMDAPNYYPNSFNGPVPYVDPSRPKERYTILEANAVDLDHAADFYNNYLQRDQRERLVNNTVKSLVPVSPDLQRKAIRLLTLTDINLGIQVSEMLHDAMQMSPIPDPRVLIVSRQKNNYYYDSSSQLVK</sequence>
<organism evidence="10 11">
    <name type="scientific">Vanessa tameamea</name>
    <name type="common">Kamehameha butterfly</name>
    <dbReference type="NCBI Taxonomy" id="334116"/>
    <lineage>
        <taxon>Eukaryota</taxon>
        <taxon>Metazoa</taxon>
        <taxon>Ecdysozoa</taxon>
        <taxon>Arthropoda</taxon>
        <taxon>Hexapoda</taxon>
        <taxon>Insecta</taxon>
        <taxon>Pterygota</taxon>
        <taxon>Neoptera</taxon>
        <taxon>Endopterygota</taxon>
        <taxon>Lepidoptera</taxon>
        <taxon>Glossata</taxon>
        <taxon>Ditrysia</taxon>
        <taxon>Papilionoidea</taxon>
        <taxon>Nymphalidae</taxon>
        <taxon>Nymphalinae</taxon>
        <taxon>Vanessa</taxon>
    </lineage>
</organism>